<accession>A0A343JEY9</accession>
<keyword evidence="12" id="KW-0997">Cell inner membrane</keyword>
<evidence type="ECO:0000256" key="4">
    <source>
        <dbReference type="ARBA" id="ARBA00022679"/>
    </source>
</evidence>
<evidence type="ECO:0000313" key="14">
    <source>
        <dbReference type="Proteomes" id="UP000264883"/>
    </source>
</evidence>
<evidence type="ECO:0000256" key="3">
    <source>
        <dbReference type="ARBA" id="ARBA00022630"/>
    </source>
</evidence>
<dbReference type="OrthoDB" id="9778595at2"/>
<keyword evidence="12" id="KW-1003">Cell membrane</keyword>
<protein>
    <recommendedName>
        <fullName evidence="2 10">FAD:protein FMN transferase</fullName>
        <ecNumber evidence="1 10">2.7.1.180</ecNumber>
    </recommendedName>
    <alternativeName>
        <fullName evidence="8 10">Flavin transferase</fullName>
    </alternativeName>
</protein>
<keyword evidence="12" id="KW-0472">Membrane</keyword>
<comment type="catalytic activity">
    <reaction evidence="9 10 12">
        <text>L-threonyl-[protein] + FAD = FMN-L-threonyl-[protein] + AMP + H(+)</text>
        <dbReference type="Rhea" id="RHEA:36847"/>
        <dbReference type="Rhea" id="RHEA-COMP:11060"/>
        <dbReference type="Rhea" id="RHEA-COMP:11061"/>
        <dbReference type="ChEBI" id="CHEBI:15378"/>
        <dbReference type="ChEBI" id="CHEBI:30013"/>
        <dbReference type="ChEBI" id="CHEBI:57692"/>
        <dbReference type="ChEBI" id="CHEBI:74257"/>
        <dbReference type="ChEBI" id="CHEBI:456215"/>
        <dbReference type="EC" id="2.7.1.180"/>
    </reaction>
</comment>
<evidence type="ECO:0000256" key="12">
    <source>
        <dbReference type="RuleBase" id="RU363002"/>
    </source>
</evidence>
<dbReference type="RefSeq" id="WP_119866222.1">
    <property type="nucleotide sequence ID" value="NZ_CP016786.1"/>
</dbReference>
<comment type="function">
    <text evidence="12">Flavin transferase that catalyzes the transfer of the FMN moiety of FAD and its covalent binding to the hydroxyl group of a threonine residue in a target flavoprotein.</text>
</comment>
<comment type="cofactor">
    <cofactor evidence="11">
        <name>Mg(2+)</name>
        <dbReference type="ChEBI" id="CHEBI:18420"/>
    </cofactor>
    <cofactor evidence="11">
        <name>Mn(2+)</name>
        <dbReference type="ChEBI" id="CHEBI:29035"/>
    </cofactor>
    <text evidence="11">Magnesium. Can also use manganese.</text>
</comment>
<evidence type="ECO:0000256" key="8">
    <source>
        <dbReference type="ARBA" id="ARBA00031306"/>
    </source>
</evidence>
<evidence type="ECO:0000256" key="5">
    <source>
        <dbReference type="ARBA" id="ARBA00022723"/>
    </source>
</evidence>
<feature type="binding site" evidence="11">
    <location>
        <position position="299"/>
    </location>
    <ligand>
        <name>Mg(2+)</name>
        <dbReference type="ChEBI" id="CHEBI:18420"/>
    </ligand>
</feature>
<keyword evidence="3 10" id="KW-0285">Flavoprotein</keyword>
<evidence type="ECO:0000256" key="1">
    <source>
        <dbReference type="ARBA" id="ARBA00011955"/>
    </source>
</evidence>
<dbReference type="GO" id="GO:0016740">
    <property type="term" value="F:transferase activity"/>
    <property type="evidence" value="ECO:0007669"/>
    <property type="project" value="UniProtKB-UniRule"/>
</dbReference>
<name>A0A343JEY9_9CLOT</name>
<dbReference type="EMBL" id="CP016786">
    <property type="protein sequence ID" value="ASW44097.1"/>
    <property type="molecule type" value="Genomic_DNA"/>
</dbReference>
<dbReference type="EC" id="2.7.1.180" evidence="1 10"/>
<keyword evidence="12" id="KW-0449">Lipoprotein</keyword>
<dbReference type="GO" id="GO:0046872">
    <property type="term" value="F:metal ion binding"/>
    <property type="evidence" value="ECO:0007669"/>
    <property type="project" value="UniProtKB-UniRule"/>
</dbReference>
<organism evidence="13 14">
    <name type="scientific">Clostridium isatidis</name>
    <dbReference type="NCBI Taxonomy" id="182773"/>
    <lineage>
        <taxon>Bacteria</taxon>
        <taxon>Bacillati</taxon>
        <taxon>Bacillota</taxon>
        <taxon>Clostridia</taxon>
        <taxon>Eubacteriales</taxon>
        <taxon>Clostridiaceae</taxon>
        <taxon>Clostridium</taxon>
    </lineage>
</organism>
<keyword evidence="7 10" id="KW-0460">Magnesium</keyword>
<keyword evidence="12" id="KW-0732">Signal</keyword>
<dbReference type="AlphaFoldDB" id="A0A343JEY9"/>
<reference evidence="13 14" key="1">
    <citation type="submission" date="2016-08" db="EMBL/GenBank/DDBJ databases">
        <title>Complete Genome Sequence Of The Indigo Reducing Clostridium isatidis DSM15098.</title>
        <authorList>
            <person name="Little G.T."/>
            <person name="Minton N.P."/>
        </authorList>
    </citation>
    <scope>NUCLEOTIDE SEQUENCE [LARGE SCALE GENOMIC DNA]</scope>
    <source>
        <strain evidence="13 14">DSM 15098</strain>
    </source>
</reference>
<evidence type="ECO:0000256" key="6">
    <source>
        <dbReference type="ARBA" id="ARBA00022827"/>
    </source>
</evidence>
<dbReference type="KEGG" id="cia:BEN51_11585"/>
<dbReference type="PANTHER" id="PTHR30040:SF2">
    <property type="entry name" value="FAD:PROTEIN FMN TRANSFERASE"/>
    <property type="match status" value="1"/>
</dbReference>
<keyword evidence="4 10" id="KW-0808">Transferase</keyword>
<evidence type="ECO:0000256" key="10">
    <source>
        <dbReference type="PIRNR" id="PIRNR006268"/>
    </source>
</evidence>
<keyword evidence="14" id="KW-1185">Reference proteome</keyword>
<feature type="chain" id="PRO_5039760516" description="FAD:protein FMN transferase" evidence="12">
    <location>
        <begin position="22"/>
        <end position="351"/>
    </location>
</feature>
<feature type="binding site" evidence="11">
    <location>
        <position position="181"/>
    </location>
    <ligand>
        <name>Mg(2+)</name>
        <dbReference type="ChEBI" id="CHEBI:18420"/>
    </ligand>
</feature>
<dbReference type="Gene3D" id="3.10.520.10">
    <property type="entry name" value="ApbE-like domains"/>
    <property type="match status" value="1"/>
</dbReference>
<dbReference type="PANTHER" id="PTHR30040">
    <property type="entry name" value="THIAMINE BIOSYNTHESIS LIPOPROTEIN APBE"/>
    <property type="match status" value="1"/>
</dbReference>
<evidence type="ECO:0000256" key="9">
    <source>
        <dbReference type="ARBA" id="ARBA00048540"/>
    </source>
</evidence>
<keyword evidence="6 10" id="KW-0274">FAD</keyword>
<dbReference type="PIRSF" id="PIRSF006268">
    <property type="entry name" value="ApbE"/>
    <property type="match status" value="1"/>
</dbReference>
<dbReference type="InterPro" id="IPR003374">
    <property type="entry name" value="ApbE-like_sf"/>
</dbReference>
<comment type="similarity">
    <text evidence="10 12">Belongs to the ApbE family.</text>
</comment>
<keyword evidence="5 10" id="KW-0479">Metal-binding</keyword>
<evidence type="ECO:0000313" key="13">
    <source>
        <dbReference type="EMBL" id="ASW44097.1"/>
    </source>
</evidence>
<sequence length="351" mass="38919">MKKYLNYFCLTISLIFSFALLSGCTNNSQSSEANNEPIEKSEILMGTVISVKIYDSNDEAILDDVFNKVRELESKLSINDEGTLIDKINEASGINPVEIDEDTYYLLEKGLEYGNISDGRFDITIGPLVKLWSIGLEGQKLPTQEEIDAKLPLINYNDLILNDKEKTAFLKRKEMIIDLGGIAKGYTADVISEMLSERGVNSAIINLGGNILAKGKNTNGNLWKIGIQNPTSERGDTVGIIKIENKSVVTSGIYERYFEENGVRYHHLLDPKTGYPYENNIAGITIVSDKSIDGDALSTSVFAMGIEEGLKFVNSRDDIDAIFVTTDNKIYLSDGIKDNFELSNEDFTIAN</sequence>
<feature type="binding site" evidence="11">
    <location>
        <position position="295"/>
    </location>
    <ligand>
        <name>Mg(2+)</name>
        <dbReference type="ChEBI" id="CHEBI:18420"/>
    </ligand>
</feature>
<proteinExistence type="inferred from homology"/>
<dbReference type="Pfam" id="PF02424">
    <property type="entry name" value="ApbE"/>
    <property type="match status" value="1"/>
</dbReference>
<dbReference type="PROSITE" id="PS51257">
    <property type="entry name" value="PROKAR_LIPOPROTEIN"/>
    <property type="match status" value="1"/>
</dbReference>
<comment type="subcellular location">
    <subcellularLocation>
        <location evidence="12">Cell inner membrane</location>
        <topology evidence="12">Lipid-anchor</topology>
        <orientation evidence="12">Periplasmic side</orientation>
    </subcellularLocation>
</comment>
<dbReference type="InterPro" id="IPR024932">
    <property type="entry name" value="ApbE"/>
</dbReference>
<dbReference type="SUPFAM" id="SSF143631">
    <property type="entry name" value="ApbE-like"/>
    <property type="match status" value="1"/>
</dbReference>
<evidence type="ECO:0000256" key="2">
    <source>
        <dbReference type="ARBA" id="ARBA00016337"/>
    </source>
</evidence>
<evidence type="ECO:0000256" key="7">
    <source>
        <dbReference type="ARBA" id="ARBA00022842"/>
    </source>
</evidence>
<evidence type="ECO:0000256" key="11">
    <source>
        <dbReference type="PIRSR" id="PIRSR006268-2"/>
    </source>
</evidence>
<gene>
    <name evidence="13" type="ORF">BEN51_11585</name>
</gene>
<feature type="signal peptide" evidence="12">
    <location>
        <begin position="1"/>
        <end position="21"/>
    </location>
</feature>
<dbReference type="Proteomes" id="UP000264883">
    <property type="component" value="Chromosome"/>
</dbReference>
<dbReference type="GO" id="GO:0005886">
    <property type="term" value="C:plasma membrane"/>
    <property type="evidence" value="ECO:0007669"/>
    <property type="project" value="UniProtKB-SubCell"/>
</dbReference>